<organism evidence="5 6">
    <name type="scientific">Electrophorus electricus</name>
    <name type="common">Electric eel</name>
    <name type="synonym">Gymnotus electricus</name>
    <dbReference type="NCBI Taxonomy" id="8005"/>
    <lineage>
        <taxon>Eukaryota</taxon>
        <taxon>Metazoa</taxon>
        <taxon>Chordata</taxon>
        <taxon>Craniata</taxon>
        <taxon>Vertebrata</taxon>
        <taxon>Euteleostomi</taxon>
        <taxon>Actinopterygii</taxon>
        <taxon>Neopterygii</taxon>
        <taxon>Teleostei</taxon>
        <taxon>Ostariophysi</taxon>
        <taxon>Gymnotiformes</taxon>
        <taxon>Gymnotoidei</taxon>
        <taxon>Gymnotidae</taxon>
        <taxon>Electrophorus</taxon>
    </lineage>
</organism>
<dbReference type="AlphaFoldDB" id="A0A4W4HJU8"/>
<evidence type="ECO:0000256" key="1">
    <source>
        <dbReference type="ARBA" id="ARBA00003397"/>
    </source>
</evidence>
<gene>
    <name evidence="5" type="primary">si:ch211-10a23.2</name>
</gene>
<proteinExistence type="predicted"/>
<dbReference type="InterPro" id="IPR013320">
    <property type="entry name" value="ConA-like_dom_sf"/>
</dbReference>
<evidence type="ECO:0000259" key="4">
    <source>
        <dbReference type="PROSITE" id="PS51304"/>
    </source>
</evidence>
<comment type="function">
    <text evidence="1">Does not bind lactose, and may not bind carbohydrates.</text>
</comment>
<feature type="domain" description="Galectin" evidence="4">
    <location>
        <begin position="15"/>
        <end position="152"/>
    </location>
</feature>
<dbReference type="PROSITE" id="PS51304">
    <property type="entry name" value="GALECTIN"/>
    <property type="match status" value="1"/>
</dbReference>
<reference evidence="5" key="3">
    <citation type="submission" date="2020-05" db="EMBL/GenBank/DDBJ databases">
        <title>Electrophorus electricus (electric eel) genome, fEleEle1, primary haplotype.</title>
        <authorList>
            <person name="Myers G."/>
            <person name="Meyer A."/>
            <person name="Fedrigo O."/>
            <person name="Formenti G."/>
            <person name="Rhie A."/>
            <person name="Tracey A."/>
            <person name="Sims Y."/>
            <person name="Jarvis E.D."/>
        </authorList>
    </citation>
    <scope>NUCLEOTIDE SEQUENCE [LARGE SCALE GENOMIC DNA]</scope>
</reference>
<reference evidence="5" key="5">
    <citation type="submission" date="2025-09" db="UniProtKB">
        <authorList>
            <consortium name="Ensembl"/>
        </authorList>
    </citation>
    <scope>IDENTIFICATION</scope>
</reference>
<keyword evidence="2 3" id="KW-0430">Lectin</keyword>
<evidence type="ECO:0000256" key="2">
    <source>
        <dbReference type="ARBA" id="ARBA00022734"/>
    </source>
</evidence>
<reference evidence="6" key="2">
    <citation type="journal article" date="2017" name="Sci. Adv.">
        <title>A tail of two voltages: Proteomic comparison of the three electric organs of the electric eel.</title>
        <authorList>
            <person name="Traeger L.L."/>
            <person name="Sabat G."/>
            <person name="Barrett-Wilt G.A."/>
            <person name="Wells G.B."/>
            <person name="Sussman M.R."/>
        </authorList>
    </citation>
    <scope>NUCLEOTIDE SEQUENCE [LARGE SCALE GENOMIC DNA]</scope>
</reference>
<evidence type="ECO:0000313" key="6">
    <source>
        <dbReference type="Proteomes" id="UP000314983"/>
    </source>
</evidence>
<dbReference type="SUPFAM" id="SSF49899">
    <property type="entry name" value="Concanavalin A-like lectins/glucanases"/>
    <property type="match status" value="1"/>
</dbReference>
<dbReference type="FunFam" id="2.60.120.200:FF:000046">
    <property type="entry name" value="Galectin"/>
    <property type="match status" value="1"/>
</dbReference>
<dbReference type="PANTHER" id="PTHR11346:SF86">
    <property type="entry name" value="GALECTIN"/>
    <property type="match status" value="1"/>
</dbReference>
<reference evidence="5" key="4">
    <citation type="submission" date="2025-08" db="UniProtKB">
        <authorList>
            <consortium name="Ensembl"/>
        </authorList>
    </citation>
    <scope>IDENTIFICATION</scope>
</reference>
<dbReference type="CDD" id="cd00070">
    <property type="entry name" value="GLECT"/>
    <property type="match status" value="1"/>
</dbReference>
<dbReference type="InterPro" id="IPR001079">
    <property type="entry name" value="Galectin_CRD"/>
</dbReference>
<dbReference type="GeneTree" id="ENSGT00940000164928"/>
<dbReference type="Ensembl" id="ENSEEET00000049369.2">
    <property type="protein sequence ID" value="ENSEEEP00000048837.2"/>
    <property type="gene ID" value="ENSEEEG00000022968.2"/>
</dbReference>
<dbReference type="Pfam" id="PF00337">
    <property type="entry name" value="Gal-bind_lectin"/>
    <property type="match status" value="1"/>
</dbReference>
<sequence length="152" mass="16758">ISFDNNNKNTFEEDYIGEIKGGLRPSMRLVVMGIVHKQPKSMVVTLSCSSRAEGKEEEEKGDVGLQLTVSFGQKSVLRNSRLAGEWGASESAISFFPFAAGESFKMEIVCEHQQFRILVDGQPLCGFSHRVTQLASLTSLRVFGDLQLTKVA</sequence>
<keyword evidence="6" id="KW-1185">Reference proteome</keyword>
<reference evidence="6" key="1">
    <citation type="journal article" date="2014" name="Science">
        <title>Nonhuman genetics. Genomic basis for the convergent evolution of electric organs.</title>
        <authorList>
            <person name="Gallant J.R."/>
            <person name="Traeger L.L."/>
            <person name="Volkening J.D."/>
            <person name="Moffett H."/>
            <person name="Chen P.H."/>
            <person name="Novina C.D."/>
            <person name="Phillips G.N.Jr."/>
            <person name="Anand R."/>
            <person name="Wells G.B."/>
            <person name="Pinch M."/>
            <person name="Guth R."/>
            <person name="Unguez G.A."/>
            <person name="Albert J.S."/>
            <person name="Zakon H.H."/>
            <person name="Samanta M.P."/>
            <person name="Sussman M.R."/>
        </authorList>
    </citation>
    <scope>NUCLEOTIDE SEQUENCE [LARGE SCALE GENOMIC DNA]</scope>
</reference>
<dbReference type="SMART" id="SM00908">
    <property type="entry name" value="Gal-bind_lectin"/>
    <property type="match status" value="1"/>
</dbReference>
<evidence type="ECO:0000313" key="5">
    <source>
        <dbReference type="Ensembl" id="ENSEEEP00000048837.2"/>
    </source>
</evidence>
<accession>A0A4W4HJU8</accession>
<protein>
    <recommendedName>
        <fullName evidence="3">Galectin</fullName>
    </recommendedName>
</protein>
<dbReference type="PANTHER" id="PTHR11346">
    <property type="entry name" value="GALECTIN"/>
    <property type="match status" value="1"/>
</dbReference>
<dbReference type="Gene3D" id="2.60.120.200">
    <property type="match status" value="1"/>
</dbReference>
<evidence type="ECO:0000256" key="3">
    <source>
        <dbReference type="RuleBase" id="RU102079"/>
    </source>
</evidence>
<dbReference type="InterPro" id="IPR044156">
    <property type="entry name" value="Galectin-like"/>
</dbReference>
<dbReference type="Proteomes" id="UP000314983">
    <property type="component" value="Chromosome 11"/>
</dbReference>
<dbReference type="SMART" id="SM00276">
    <property type="entry name" value="GLECT"/>
    <property type="match status" value="1"/>
</dbReference>
<dbReference type="GO" id="GO:0030246">
    <property type="term" value="F:carbohydrate binding"/>
    <property type="evidence" value="ECO:0007669"/>
    <property type="project" value="UniProtKB-UniRule"/>
</dbReference>
<name>A0A4W4HJU8_ELEEL</name>